<dbReference type="SUPFAM" id="SSF51905">
    <property type="entry name" value="FAD/NAD(P)-binding domain"/>
    <property type="match status" value="2"/>
</dbReference>
<dbReference type="InterPro" id="IPR036188">
    <property type="entry name" value="FAD/NAD-bd_sf"/>
</dbReference>
<dbReference type="Proteomes" id="UP000465221">
    <property type="component" value="Unassembled WGS sequence"/>
</dbReference>
<sequence length="638" mass="71331">MTLAQGHYVIQLPVTPRTIGALNPRGIAQQWLTNLEIQLGTSPVSQVKLSELFHKDSWWRDLLALDWDFHTIRTVSEIEKYISRNQPRARLTAFRLQHEGRFQPKVETPVEGLQWISSMFFFESRVGRGAGVLRLTKDEAGVWKAYSIYASLQELKNFEEPLGLRRPGGTTESMQGNPSKVTWLERRQRQLDFQNEEPTALLVGAGQAGLNTAARLQSLGISCLIVDRNERIGDNWRKRYRTLVTHDPVEFTHMAYLPFPRNWPQFTPKDKLADWFEAYASIMELNIWLKTSVKSAVYDDAKAQWTVTVVRGNTGLERVLHPRHIIWCTGHSGEPKIPVFPGQAHFKGTVYHGSQHHDASDYDVKGKKVVVVGTGNSGHDIAQNFYENGADVTMLQRSGTYVITAAKGVLMQHEGLHEENGYGVSLNTGIEHQQANVPRPPTEEADIISESLPYPVKFALDVHFTKRAYDAEKDILDGLKAAGFELDFGVDGAGISRAYMTRGGGYYIDVGCSQLIADGKIKIKRSPEGIAGFNARGLLLKDGSALDAEIVVLATGYDNMRTTVRKVLGDRVADRCRDVWDLDEEGEINAMWRPSGHPGFWFMGGNLALCRIYSKFLALQIKAIEGGLASQDPVLAKL</sequence>
<keyword evidence="2" id="KW-0274">FAD</keyword>
<organism evidence="4 5">
    <name type="scientific">Aspergillus udagawae</name>
    <dbReference type="NCBI Taxonomy" id="91492"/>
    <lineage>
        <taxon>Eukaryota</taxon>
        <taxon>Fungi</taxon>
        <taxon>Dikarya</taxon>
        <taxon>Ascomycota</taxon>
        <taxon>Pezizomycotina</taxon>
        <taxon>Eurotiomycetes</taxon>
        <taxon>Eurotiomycetidae</taxon>
        <taxon>Eurotiales</taxon>
        <taxon>Aspergillaceae</taxon>
        <taxon>Aspergillus</taxon>
        <taxon>Aspergillus subgen. Fumigati</taxon>
    </lineage>
</organism>
<dbReference type="Pfam" id="PF00743">
    <property type="entry name" value="FMO-like"/>
    <property type="match status" value="1"/>
</dbReference>
<dbReference type="PANTHER" id="PTHR43539">
    <property type="entry name" value="FLAVIN-BINDING MONOOXYGENASE-LIKE PROTEIN (AFU_ORTHOLOGUE AFUA_4G09220)"/>
    <property type="match status" value="1"/>
</dbReference>
<dbReference type="PRINTS" id="PR00411">
    <property type="entry name" value="PNDRDTASEI"/>
</dbReference>
<dbReference type="GO" id="GO:0004499">
    <property type="term" value="F:N,N-dimethylaniline monooxygenase activity"/>
    <property type="evidence" value="ECO:0007669"/>
    <property type="project" value="InterPro"/>
</dbReference>
<dbReference type="GO" id="GO:0050661">
    <property type="term" value="F:NADP binding"/>
    <property type="evidence" value="ECO:0007669"/>
    <property type="project" value="InterPro"/>
</dbReference>
<comment type="caution">
    <text evidence="4">The sequence shown here is derived from an EMBL/GenBank/DDBJ whole genome shotgun (WGS) entry which is preliminary data.</text>
</comment>
<dbReference type="InterPro" id="IPR050982">
    <property type="entry name" value="Auxin_biosynth/cation_transpt"/>
</dbReference>
<evidence type="ECO:0000256" key="1">
    <source>
        <dbReference type="ARBA" id="ARBA00022630"/>
    </source>
</evidence>
<dbReference type="PANTHER" id="PTHR43539:SF24">
    <property type="entry name" value="FAD_NAD(P)-BINDING DOMAIN-CONTAINING PROTEIN-RELATED"/>
    <property type="match status" value="1"/>
</dbReference>
<keyword evidence="1" id="KW-0285">Flavoprotein</keyword>
<evidence type="ECO:0000256" key="3">
    <source>
        <dbReference type="ARBA" id="ARBA00023002"/>
    </source>
</evidence>
<dbReference type="AlphaFoldDB" id="A0A8H3RXS8"/>
<gene>
    <name evidence="4" type="ORF">IFM46972_07406</name>
</gene>
<dbReference type="EMBL" id="BLKC01000056">
    <property type="protein sequence ID" value="GFF44029.1"/>
    <property type="molecule type" value="Genomic_DNA"/>
</dbReference>
<protein>
    <submittedName>
        <fullName evidence="4">Probable indole-3-pyruvate monooxygenase YUCCA10</fullName>
    </submittedName>
</protein>
<evidence type="ECO:0000313" key="5">
    <source>
        <dbReference type="Proteomes" id="UP000465221"/>
    </source>
</evidence>
<dbReference type="GO" id="GO:0050660">
    <property type="term" value="F:flavin adenine dinucleotide binding"/>
    <property type="evidence" value="ECO:0007669"/>
    <property type="project" value="InterPro"/>
</dbReference>
<evidence type="ECO:0000313" key="4">
    <source>
        <dbReference type="EMBL" id="GFF44029.1"/>
    </source>
</evidence>
<dbReference type="InterPro" id="IPR020946">
    <property type="entry name" value="Flavin_mOase-like"/>
</dbReference>
<keyword evidence="4" id="KW-0503">Monooxygenase</keyword>
<proteinExistence type="predicted"/>
<keyword evidence="3" id="KW-0560">Oxidoreductase</keyword>
<reference evidence="4 5" key="1">
    <citation type="submission" date="2020-01" db="EMBL/GenBank/DDBJ databases">
        <title>Draft genome sequence of Aspergillus udagawae IFM 46972.</title>
        <authorList>
            <person name="Takahashi H."/>
            <person name="Yaguchi T."/>
        </authorList>
    </citation>
    <scope>NUCLEOTIDE SEQUENCE [LARGE SCALE GENOMIC DNA]</scope>
    <source>
        <strain evidence="4 5">IFM 46972</strain>
    </source>
</reference>
<evidence type="ECO:0000256" key="2">
    <source>
        <dbReference type="ARBA" id="ARBA00022827"/>
    </source>
</evidence>
<keyword evidence="4" id="KW-0670">Pyruvate</keyword>
<dbReference type="Gene3D" id="3.50.50.60">
    <property type="entry name" value="FAD/NAD(P)-binding domain"/>
    <property type="match status" value="2"/>
</dbReference>
<name>A0A8H3RXS8_9EURO</name>
<accession>A0A8H3RXS8</accession>